<reference evidence="2" key="2">
    <citation type="submission" date="2017-05" db="UniProtKB">
        <authorList>
            <consortium name="EnsemblMetazoa"/>
        </authorList>
    </citation>
    <scope>IDENTIFICATION</scope>
</reference>
<feature type="transmembrane region" description="Helical" evidence="1">
    <location>
        <begin position="48"/>
        <end position="66"/>
    </location>
</feature>
<dbReference type="PANTHER" id="PTHR20948">
    <property type="entry name" value="TRANSMEMBRANE PROTEIN 164"/>
    <property type="match status" value="1"/>
</dbReference>
<dbReference type="PANTHER" id="PTHR20948:SF2">
    <property type="entry name" value="TRANSMEMBRANE PROTEIN 164"/>
    <property type="match status" value="1"/>
</dbReference>
<feature type="transmembrane region" description="Helical" evidence="1">
    <location>
        <begin position="244"/>
        <end position="267"/>
    </location>
</feature>
<evidence type="ECO:0000256" key="1">
    <source>
        <dbReference type="SAM" id="Phobius"/>
    </source>
</evidence>
<evidence type="ECO:0000313" key="2">
    <source>
        <dbReference type="EnsemblMetazoa" id="Aqu2.1.40982_001"/>
    </source>
</evidence>
<reference evidence="3" key="1">
    <citation type="journal article" date="2010" name="Nature">
        <title>The Amphimedon queenslandica genome and the evolution of animal complexity.</title>
        <authorList>
            <person name="Srivastava M."/>
            <person name="Simakov O."/>
            <person name="Chapman J."/>
            <person name="Fahey B."/>
            <person name="Gauthier M.E."/>
            <person name="Mitros T."/>
            <person name="Richards G.S."/>
            <person name="Conaco C."/>
            <person name="Dacre M."/>
            <person name="Hellsten U."/>
            <person name="Larroux C."/>
            <person name="Putnam N.H."/>
            <person name="Stanke M."/>
            <person name="Adamska M."/>
            <person name="Darling A."/>
            <person name="Degnan S.M."/>
            <person name="Oakley T.H."/>
            <person name="Plachetzki D.C."/>
            <person name="Zhai Y."/>
            <person name="Adamski M."/>
            <person name="Calcino A."/>
            <person name="Cummins S.F."/>
            <person name="Goodstein D.M."/>
            <person name="Harris C."/>
            <person name="Jackson D.J."/>
            <person name="Leys S.P."/>
            <person name="Shu S."/>
            <person name="Woodcroft B.J."/>
            <person name="Vervoort M."/>
            <person name="Kosik K.S."/>
            <person name="Manning G."/>
            <person name="Degnan B.M."/>
            <person name="Rokhsar D.S."/>
        </authorList>
    </citation>
    <scope>NUCLEOTIDE SEQUENCE [LARGE SCALE GENOMIC DNA]</scope>
</reference>
<organism evidence="2">
    <name type="scientific">Amphimedon queenslandica</name>
    <name type="common">Sponge</name>
    <dbReference type="NCBI Taxonomy" id="400682"/>
    <lineage>
        <taxon>Eukaryota</taxon>
        <taxon>Metazoa</taxon>
        <taxon>Porifera</taxon>
        <taxon>Demospongiae</taxon>
        <taxon>Heteroscleromorpha</taxon>
        <taxon>Haplosclerida</taxon>
        <taxon>Niphatidae</taxon>
        <taxon>Amphimedon</taxon>
    </lineage>
</organism>
<dbReference type="InParanoid" id="A0A1X7VLN6"/>
<gene>
    <name evidence="2" type="primary">100639974</name>
</gene>
<evidence type="ECO:0008006" key="4">
    <source>
        <dbReference type="Google" id="ProtNLM"/>
    </source>
</evidence>
<sequence>MESLSRALSTLLVNVQGALYGGIRSDIPGHGGEECTNYLDRKLMLLDTGIATVLMAVTFTIGIRTCSPLPKAKDIKLPQSFRTQKLLLVLLTFVFGIELGFKLASKQVLYLLNPCHVITIALIYLLASSPSPTSVAVLRLVIHYLYGAFIAMILPDTHARHYHGEIPLYWIQHFMIFFVVPPYLVYSWGIKVLEPFKEMSWSFFTGSIFGIHHLYIMQPIGILTQVNLNFMLCPATGDPFYGPYYRILAVGHQTFCLLFSGKTYTFLLRHLLPKQKTD</sequence>
<dbReference type="OrthoDB" id="17328at2759"/>
<dbReference type="EnsemblMetazoa" id="XM_011411491.2">
    <property type="protein sequence ID" value="XP_011409793.2"/>
    <property type="gene ID" value="LOC100639974"/>
</dbReference>
<feature type="transmembrane region" description="Helical" evidence="1">
    <location>
        <begin position="86"/>
        <end position="104"/>
    </location>
</feature>
<feature type="transmembrane region" description="Helical" evidence="1">
    <location>
        <begin position="166"/>
        <end position="189"/>
    </location>
</feature>
<dbReference type="InterPro" id="IPR026508">
    <property type="entry name" value="TMEM164"/>
</dbReference>
<keyword evidence="3" id="KW-1185">Reference proteome</keyword>
<dbReference type="OMA" id="FIYIMHG"/>
<feature type="transmembrane region" description="Helical" evidence="1">
    <location>
        <begin position="201"/>
        <end position="224"/>
    </location>
</feature>
<name>A0A1X7VLN6_AMPQE</name>
<accession>A0A1X7VLN6</accession>
<protein>
    <recommendedName>
        <fullName evidence="4">Transmembrane protein 164</fullName>
    </recommendedName>
</protein>
<feature type="transmembrane region" description="Helical" evidence="1">
    <location>
        <begin position="110"/>
        <end position="127"/>
    </location>
</feature>
<keyword evidence="1" id="KW-0472">Membrane</keyword>
<dbReference type="KEGG" id="aqu:100639974"/>
<proteinExistence type="predicted"/>
<evidence type="ECO:0000313" key="3">
    <source>
        <dbReference type="Proteomes" id="UP000007879"/>
    </source>
</evidence>
<dbReference type="eggNOG" id="ENOG502QWAJ">
    <property type="taxonomic scope" value="Eukaryota"/>
</dbReference>
<dbReference type="Pfam" id="PF14808">
    <property type="entry name" value="TMEM164"/>
    <property type="match status" value="1"/>
</dbReference>
<dbReference type="EnsemblMetazoa" id="Aqu2.1.40982_001">
    <property type="protein sequence ID" value="Aqu2.1.40982_001"/>
    <property type="gene ID" value="Aqu2.1.40982"/>
</dbReference>
<dbReference type="Proteomes" id="UP000007879">
    <property type="component" value="Unassembled WGS sequence"/>
</dbReference>
<keyword evidence="1" id="KW-1133">Transmembrane helix</keyword>
<keyword evidence="1" id="KW-0812">Transmembrane</keyword>
<feature type="transmembrane region" description="Helical" evidence="1">
    <location>
        <begin position="136"/>
        <end position="154"/>
    </location>
</feature>
<dbReference type="AlphaFoldDB" id="A0A1X7VLN6"/>